<name>A0A318TDJ0_9BRAD</name>
<dbReference type="InterPro" id="IPR009056">
    <property type="entry name" value="Cyt_c-like_dom"/>
</dbReference>
<protein>
    <submittedName>
        <fullName evidence="7">Sulfur dehydrogenase subunit SoxD</fullName>
    </submittedName>
</protein>
<evidence type="ECO:0000256" key="2">
    <source>
        <dbReference type="ARBA" id="ARBA00022723"/>
    </source>
</evidence>
<dbReference type="Proteomes" id="UP000248148">
    <property type="component" value="Unassembled WGS sequence"/>
</dbReference>
<sequence>MSRSASALRALTASLAALSLLTSVAVAQQQLAIKPGAKLGLGRVALPEEIKAWDTDVRPDGAGLPDGKGTPKLGDAIFQERCSTCHGEFGEGVGRYPVLAGGLGSLKADRPDKTVGSYWSDATTLFDYIKRAMPYGNARSLTDDEIYAVAAYILSMNDVIKDENFELNKNTLAKIKMPNAAGFYEDDRDTTEKHFWNKSPCMSNCRDEPKVIGRAISVDVTPEGKNGPAVD</sequence>
<evidence type="ECO:0000259" key="6">
    <source>
        <dbReference type="PROSITE" id="PS51007"/>
    </source>
</evidence>
<comment type="caution">
    <text evidence="7">The sequence shown here is derived from an EMBL/GenBank/DDBJ whole genome shotgun (WGS) entry which is preliminary data.</text>
</comment>
<feature type="signal peptide" evidence="5">
    <location>
        <begin position="1"/>
        <end position="27"/>
    </location>
</feature>
<dbReference type="InterPro" id="IPR051459">
    <property type="entry name" value="Cytochrome_c-type_DH"/>
</dbReference>
<dbReference type="RefSeq" id="WP_110781439.1">
    <property type="nucleotide sequence ID" value="NZ_QJTI01000016.1"/>
</dbReference>
<keyword evidence="1 4" id="KW-0349">Heme</keyword>
<reference evidence="7 8" key="1">
    <citation type="submission" date="2018-06" db="EMBL/GenBank/DDBJ databases">
        <title>Genomic Encyclopedia of Archaeal and Bacterial Type Strains, Phase II (KMG-II): from individual species to whole genera.</title>
        <authorList>
            <person name="Goeker M."/>
        </authorList>
    </citation>
    <scope>NUCLEOTIDE SEQUENCE [LARGE SCALE GENOMIC DNA]</scope>
    <source>
        <strain evidence="7 8">JCM 11668</strain>
    </source>
</reference>
<keyword evidence="8" id="KW-1185">Reference proteome</keyword>
<accession>A0A318TDJ0</accession>
<dbReference type="EMBL" id="QJTI01000016">
    <property type="protein sequence ID" value="PYF01910.1"/>
    <property type="molecule type" value="Genomic_DNA"/>
</dbReference>
<evidence type="ECO:0000256" key="1">
    <source>
        <dbReference type="ARBA" id="ARBA00022617"/>
    </source>
</evidence>
<feature type="domain" description="Cytochrome c" evidence="6">
    <location>
        <begin position="69"/>
        <end position="157"/>
    </location>
</feature>
<evidence type="ECO:0000256" key="5">
    <source>
        <dbReference type="SAM" id="SignalP"/>
    </source>
</evidence>
<dbReference type="OrthoDB" id="9779283at2"/>
<keyword evidence="3 4" id="KW-0408">Iron</keyword>
<dbReference type="SUPFAM" id="SSF46626">
    <property type="entry name" value="Cytochrome c"/>
    <property type="match status" value="1"/>
</dbReference>
<organism evidence="7 8">
    <name type="scientific">Rhodopseudomonas faecalis</name>
    <dbReference type="NCBI Taxonomy" id="99655"/>
    <lineage>
        <taxon>Bacteria</taxon>
        <taxon>Pseudomonadati</taxon>
        <taxon>Pseudomonadota</taxon>
        <taxon>Alphaproteobacteria</taxon>
        <taxon>Hyphomicrobiales</taxon>
        <taxon>Nitrobacteraceae</taxon>
        <taxon>Rhodopseudomonas</taxon>
    </lineage>
</organism>
<evidence type="ECO:0000256" key="4">
    <source>
        <dbReference type="PROSITE-ProRule" id="PRU00433"/>
    </source>
</evidence>
<proteinExistence type="predicted"/>
<gene>
    <name evidence="7" type="ORF">BJ122_11642</name>
</gene>
<evidence type="ECO:0000256" key="3">
    <source>
        <dbReference type="ARBA" id="ARBA00023004"/>
    </source>
</evidence>
<keyword evidence="2 4" id="KW-0479">Metal-binding</keyword>
<evidence type="ECO:0000313" key="8">
    <source>
        <dbReference type="Proteomes" id="UP000248148"/>
    </source>
</evidence>
<dbReference type="GO" id="GO:0009055">
    <property type="term" value="F:electron transfer activity"/>
    <property type="evidence" value="ECO:0007669"/>
    <property type="project" value="InterPro"/>
</dbReference>
<dbReference type="InterPro" id="IPR036909">
    <property type="entry name" value="Cyt_c-like_dom_sf"/>
</dbReference>
<dbReference type="GO" id="GO:0046872">
    <property type="term" value="F:metal ion binding"/>
    <property type="evidence" value="ECO:0007669"/>
    <property type="project" value="UniProtKB-KW"/>
</dbReference>
<dbReference type="GO" id="GO:0020037">
    <property type="term" value="F:heme binding"/>
    <property type="evidence" value="ECO:0007669"/>
    <property type="project" value="InterPro"/>
</dbReference>
<dbReference type="PANTHER" id="PTHR35008">
    <property type="entry name" value="BLL4482 PROTEIN-RELATED"/>
    <property type="match status" value="1"/>
</dbReference>
<dbReference type="PANTHER" id="PTHR35008:SF8">
    <property type="entry name" value="ALCOHOL DEHYDROGENASE CYTOCHROME C SUBUNIT"/>
    <property type="match status" value="1"/>
</dbReference>
<dbReference type="Gene3D" id="1.10.760.10">
    <property type="entry name" value="Cytochrome c-like domain"/>
    <property type="match status" value="1"/>
</dbReference>
<dbReference type="Pfam" id="PF00034">
    <property type="entry name" value="Cytochrom_C"/>
    <property type="match status" value="1"/>
</dbReference>
<dbReference type="PROSITE" id="PS51007">
    <property type="entry name" value="CYTC"/>
    <property type="match status" value="1"/>
</dbReference>
<feature type="chain" id="PRO_5016452784" evidence="5">
    <location>
        <begin position="28"/>
        <end position="231"/>
    </location>
</feature>
<dbReference type="AlphaFoldDB" id="A0A318TDJ0"/>
<evidence type="ECO:0000313" key="7">
    <source>
        <dbReference type="EMBL" id="PYF01910.1"/>
    </source>
</evidence>
<keyword evidence="5" id="KW-0732">Signal</keyword>